<dbReference type="Proteomes" id="UP001230504">
    <property type="component" value="Unassembled WGS sequence"/>
</dbReference>
<dbReference type="AlphaFoldDB" id="A0AAD8Q783"/>
<name>A0AAD8Q783_9PEZI</name>
<evidence type="ECO:0000313" key="2">
    <source>
        <dbReference type="Proteomes" id="UP001230504"/>
    </source>
</evidence>
<reference evidence="1" key="1">
    <citation type="submission" date="2021-06" db="EMBL/GenBank/DDBJ databases">
        <title>Comparative genomics, transcriptomics and evolutionary studies reveal genomic signatures of adaptation to plant cell wall in hemibiotrophic fungi.</title>
        <authorList>
            <consortium name="DOE Joint Genome Institute"/>
            <person name="Baroncelli R."/>
            <person name="Diaz J.F."/>
            <person name="Benocci T."/>
            <person name="Peng M."/>
            <person name="Battaglia E."/>
            <person name="Haridas S."/>
            <person name="Andreopoulos W."/>
            <person name="Labutti K."/>
            <person name="Pangilinan J."/>
            <person name="Floch G.L."/>
            <person name="Makela M.R."/>
            <person name="Henrissat B."/>
            <person name="Grigoriev I.V."/>
            <person name="Crouch J.A."/>
            <person name="De Vries R.P."/>
            <person name="Sukno S.A."/>
            <person name="Thon M.R."/>
        </authorList>
    </citation>
    <scope>NUCLEOTIDE SEQUENCE</scope>
    <source>
        <strain evidence="1">CBS 125086</strain>
    </source>
</reference>
<keyword evidence="2" id="KW-1185">Reference proteome</keyword>
<dbReference type="EMBL" id="JAHLJV010000010">
    <property type="protein sequence ID" value="KAK1596949.1"/>
    <property type="molecule type" value="Genomic_DNA"/>
</dbReference>
<sequence length="120" mass="12791">MTFWSLHQTRRPFSSRVFSLRGALVSAQGILATILAPTCRGSIGGPAAAAAAAAAAPDILCNRVLGQIELVASRSSDGYFWVRARAVDLLTATGIDKTGNAPPDYLKRPYYTSWSGEDEC</sequence>
<proteinExistence type="predicted"/>
<comment type="caution">
    <text evidence="1">The sequence shown here is derived from an EMBL/GenBank/DDBJ whole genome shotgun (WGS) entry which is preliminary data.</text>
</comment>
<protein>
    <submittedName>
        <fullName evidence="1">Uncharacterized protein</fullName>
    </submittedName>
</protein>
<gene>
    <name evidence="1" type="ORF">LY79DRAFT_577077</name>
</gene>
<dbReference type="RefSeq" id="XP_060417786.1">
    <property type="nucleotide sequence ID" value="XM_060559852.1"/>
</dbReference>
<accession>A0AAD8Q783</accession>
<evidence type="ECO:0000313" key="1">
    <source>
        <dbReference type="EMBL" id="KAK1596949.1"/>
    </source>
</evidence>
<organism evidence="1 2">
    <name type="scientific">Colletotrichum navitas</name>
    <dbReference type="NCBI Taxonomy" id="681940"/>
    <lineage>
        <taxon>Eukaryota</taxon>
        <taxon>Fungi</taxon>
        <taxon>Dikarya</taxon>
        <taxon>Ascomycota</taxon>
        <taxon>Pezizomycotina</taxon>
        <taxon>Sordariomycetes</taxon>
        <taxon>Hypocreomycetidae</taxon>
        <taxon>Glomerellales</taxon>
        <taxon>Glomerellaceae</taxon>
        <taxon>Colletotrichum</taxon>
        <taxon>Colletotrichum graminicola species complex</taxon>
    </lineage>
</organism>
<dbReference type="GeneID" id="85444092"/>